<accession>A0ABU0XI63</accession>
<evidence type="ECO:0000256" key="4">
    <source>
        <dbReference type="ARBA" id="ARBA00022825"/>
    </source>
</evidence>
<dbReference type="SUPFAM" id="SSF52317">
    <property type="entry name" value="Class I glutamine amidotransferase-like"/>
    <property type="match status" value="1"/>
</dbReference>
<keyword evidence="6" id="KW-1185">Reference proteome</keyword>
<reference evidence="5 6" key="1">
    <citation type="submission" date="2023-08" db="EMBL/GenBank/DDBJ databases">
        <title>Microbacterium sp. nov., isolated from a waste landfill.</title>
        <authorList>
            <person name="Wen W."/>
        </authorList>
    </citation>
    <scope>NUCLEOTIDE SEQUENCE [LARGE SCALE GENOMIC DNA]</scope>
    <source>
        <strain evidence="5 6">ASV81</strain>
    </source>
</reference>
<dbReference type="Proteomes" id="UP001230289">
    <property type="component" value="Unassembled WGS sequence"/>
</dbReference>
<comment type="similarity">
    <text evidence="1">Belongs to the peptidase S51 family.</text>
</comment>
<proteinExistence type="inferred from homology"/>
<evidence type="ECO:0000256" key="3">
    <source>
        <dbReference type="ARBA" id="ARBA00022801"/>
    </source>
</evidence>
<dbReference type="PANTHER" id="PTHR20842">
    <property type="entry name" value="PROTEASE S51 ALPHA-ASPARTYL DIPEPTIDASE"/>
    <property type="match status" value="1"/>
</dbReference>
<dbReference type="EC" id="3.4.13.21" evidence="5"/>
<evidence type="ECO:0000256" key="1">
    <source>
        <dbReference type="ARBA" id="ARBA00006534"/>
    </source>
</evidence>
<keyword evidence="4" id="KW-0720">Serine protease</keyword>
<gene>
    <name evidence="5" type="primary">pepE</name>
    <name evidence="5" type="ORF">RBR11_07850</name>
</gene>
<sequence>MNLLLMSNSSNAGSGYLAHAWDAVREALGGATRLVFVPYALADRDAYTATARTAFAAQGVTVTGAHESGDPVAAVRDAEAVFVGGGNTFRLLKTVRELGLIEALRAHAAAGRPYLGASAGTNLAAATIRTTNDMPIVEPGSFDALGLVPFQINAHYLDADPTSTHAGETRAQRLAEFHEENDTPVLALREGAWLRVRDGRRTIGGTAVTPGRGPAVLFRRGAEAVEIDGDVTELLPA</sequence>
<evidence type="ECO:0000313" key="6">
    <source>
        <dbReference type="Proteomes" id="UP001230289"/>
    </source>
</evidence>
<dbReference type="InterPro" id="IPR029062">
    <property type="entry name" value="Class_I_gatase-like"/>
</dbReference>
<evidence type="ECO:0000313" key="5">
    <source>
        <dbReference type="EMBL" id="MDQ4213825.1"/>
    </source>
</evidence>
<evidence type="ECO:0000256" key="2">
    <source>
        <dbReference type="ARBA" id="ARBA00022670"/>
    </source>
</evidence>
<dbReference type="EMBL" id="JAVFCB010000004">
    <property type="protein sequence ID" value="MDQ4213825.1"/>
    <property type="molecule type" value="Genomic_DNA"/>
</dbReference>
<comment type="caution">
    <text evidence="5">The sequence shown here is derived from an EMBL/GenBank/DDBJ whole genome shotgun (WGS) entry which is preliminary data.</text>
</comment>
<name>A0ABU0XI63_9MICO</name>
<keyword evidence="3 5" id="KW-0378">Hydrolase</keyword>
<dbReference type="InterPro" id="IPR005320">
    <property type="entry name" value="Peptidase_S51"/>
</dbReference>
<dbReference type="Gene3D" id="3.40.50.880">
    <property type="match status" value="1"/>
</dbReference>
<dbReference type="GO" id="GO:0016805">
    <property type="term" value="F:dipeptidase activity"/>
    <property type="evidence" value="ECO:0007669"/>
    <property type="project" value="UniProtKB-KW"/>
</dbReference>
<keyword evidence="2" id="KW-0645">Protease</keyword>
<keyword evidence="5" id="KW-0224">Dipeptidase</keyword>
<dbReference type="PANTHER" id="PTHR20842:SF0">
    <property type="entry name" value="ALPHA-ASPARTYL DIPEPTIDASE"/>
    <property type="match status" value="1"/>
</dbReference>
<dbReference type="CDD" id="cd03146">
    <property type="entry name" value="GAT1_Peptidase_E"/>
    <property type="match status" value="1"/>
</dbReference>
<protein>
    <submittedName>
        <fullName evidence="5">Dipeptidase PepE</fullName>
        <ecNumber evidence="5">3.4.13.21</ecNumber>
    </submittedName>
</protein>
<organism evidence="5 6">
    <name type="scientific">Microbacterium capsulatum</name>
    <dbReference type="NCBI Taxonomy" id="3041921"/>
    <lineage>
        <taxon>Bacteria</taxon>
        <taxon>Bacillati</taxon>
        <taxon>Actinomycetota</taxon>
        <taxon>Actinomycetes</taxon>
        <taxon>Micrococcales</taxon>
        <taxon>Microbacteriaceae</taxon>
        <taxon>Microbacterium</taxon>
    </lineage>
</organism>
<dbReference type="NCBIfam" id="NF003642">
    <property type="entry name" value="PRK05282.1"/>
    <property type="match status" value="1"/>
</dbReference>
<dbReference type="Pfam" id="PF03575">
    <property type="entry name" value="Peptidase_S51"/>
    <property type="match status" value="1"/>
</dbReference>
<dbReference type="RefSeq" id="WP_308488773.1">
    <property type="nucleotide sequence ID" value="NZ_JAVFCB010000004.1"/>
</dbReference>